<reference evidence="3 4" key="1">
    <citation type="journal article" date="2021" name="Nat. Commun.">
        <title>Genetic determinants of endophytism in the Arabidopsis root mycobiome.</title>
        <authorList>
            <person name="Mesny F."/>
            <person name="Miyauchi S."/>
            <person name="Thiergart T."/>
            <person name="Pickel B."/>
            <person name="Atanasova L."/>
            <person name="Karlsson M."/>
            <person name="Huettel B."/>
            <person name="Barry K.W."/>
            <person name="Haridas S."/>
            <person name="Chen C."/>
            <person name="Bauer D."/>
            <person name="Andreopoulos W."/>
            <person name="Pangilinan J."/>
            <person name="LaButti K."/>
            <person name="Riley R."/>
            <person name="Lipzen A."/>
            <person name="Clum A."/>
            <person name="Drula E."/>
            <person name="Henrissat B."/>
            <person name="Kohler A."/>
            <person name="Grigoriev I.V."/>
            <person name="Martin F.M."/>
            <person name="Hacquard S."/>
        </authorList>
    </citation>
    <scope>NUCLEOTIDE SEQUENCE [LARGE SCALE GENOMIC DNA]</scope>
    <source>
        <strain evidence="3 4">MPI-SDFR-AT-0080</strain>
    </source>
</reference>
<gene>
    <name evidence="3" type="ORF">B0J12DRAFT_262099</name>
</gene>
<comment type="caution">
    <text evidence="3">The sequence shown here is derived from an EMBL/GenBank/DDBJ whole genome shotgun (WGS) entry which is preliminary data.</text>
</comment>
<keyword evidence="2" id="KW-0472">Membrane</keyword>
<keyword evidence="2" id="KW-0812">Transmembrane</keyword>
<feature type="transmembrane region" description="Helical" evidence="2">
    <location>
        <begin position="105"/>
        <end position="122"/>
    </location>
</feature>
<sequence length="187" mass="21052">MGAMVLWRSAVEVSGSIRVGVNVQTVTGLSGVLVDGMLTTPHEVRVPWARHSPYSIRFRRIRRREGALIQAGGGQEKETMMDHGIQYLIPDHLRIARDPDPLGQTTYATSYFPFYFLLFFFLKKKRRQFFMVVGRDGVGSVEAFSPSGFQASIHHHHHHPPPPPTPYTHTRAHKAEWSRPASSVVPG</sequence>
<organism evidence="3 4">
    <name type="scientific">Macrophomina phaseolina</name>
    <dbReference type="NCBI Taxonomy" id="35725"/>
    <lineage>
        <taxon>Eukaryota</taxon>
        <taxon>Fungi</taxon>
        <taxon>Dikarya</taxon>
        <taxon>Ascomycota</taxon>
        <taxon>Pezizomycotina</taxon>
        <taxon>Dothideomycetes</taxon>
        <taxon>Dothideomycetes incertae sedis</taxon>
        <taxon>Botryosphaeriales</taxon>
        <taxon>Botryosphaeriaceae</taxon>
        <taxon>Macrophomina</taxon>
    </lineage>
</organism>
<keyword evidence="2" id="KW-1133">Transmembrane helix</keyword>
<evidence type="ECO:0000256" key="2">
    <source>
        <dbReference type="SAM" id="Phobius"/>
    </source>
</evidence>
<protein>
    <submittedName>
        <fullName evidence="3">Uncharacterized protein</fullName>
    </submittedName>
</protein>
<dbReference type="EMBL" id="JAGTJR010000034">
    <property type="protein sequence ID" value="KAH7036776.1"/>
    <property type="molecule type" value="Genomic_DNA"/>
</dbReference>
<feature type="region of interest" description="Disordered" evidence="1">
    <location>
        <begin position="151"/>
        <end position="187"/>
    </location>
</feature>
<evidence type="ECO:0000256" key="1">
    <source>
        <dbReference type="SAM" id="MobiDB-lite"/>
    </source>
</evidence>
<evidence type="ECO:0000313" key="4">
    <source>
        <dbReference type="Proteomes" id="UP000774617"/>
    </source>
</evidence>
<accession>A0ABQ8FZ47</accession>
<dbReference type="Proteomes" id="UP000774617">
    <property type="component" value="Unassembled WGS sequence"/>
</dbReference>
<keyword evidence="4" id="KW-1185">Reference proteome</keyword>
<proteinExistence type="predicted"/>
<evidence type="ECO:0000313" key="3">
    <source>
        <dbReference type="EMBL" id="KAH7036776.1"/>
    </source>
</evidence>
<name>A0ABQ8FZ47_9PEZI</name>